<dbReference type="Gene3D" id="3.10.580.10">
    <property type="entry name" value="CBS-domain"/>
    <property type="match status" value="1"/>
</dbReference>
<dbReference type="Pfam" id="PF00571">
    <property type="entry name" value="CBS"/>
    <property type="match status" value="2"/>
</dbReference>
<gene>
    <name evidence="3" type="ORF">SAMN02745133_02098</name>
</gene>
<accession>A0A1M4ZWL0</accession>
<proteinExistence type="predicted"/>
<evidence type="ECO:0000259" key="2">
    <source>
        <dbReference type="PROSITE" id="PS51371"/>
    </source>
</evidence>
<dbReference type="PROSITE" id="PS51371">
    <property type="entry name" value="CBS"/>
    <property type="match status" value="1"/>
</dbReference>
<name>A0A1M4ZWL0_9FIRM</name>
<keyword evidence="4" id="KW-1185">Reference proteome</keyword>
<dbReference type="InterPro" id="IPR000644">
    <property type="entry name" value="CBS_dom"/>
</dbReference>
<dbReference type="AlphaFoldDB" id="A0A1M4ZWL0"/>
<dbReference type="EMBL" id="FQUY01000015">
    <property type="protein sequence ID" value="SHF22132.1"/>
    <property type="molecule type" value="Genomic_DNA"/>
</dbReference>
<keyword evidence="1" id="KW-0129">CBS domain</keyword>
<dbReference type="SUPFAM" id="SSF54631">
    <property type="entry name" value="CBS-domain pair"/>
    <property type="match status" value="1"/>
</dbReference>
<evidence type="ECO:0000313" key="3">
    <source>
        <dbReference type="EMBL" id="SHF22132.1"/>
    </source>
</evidence>
<reference evidence="4" key="1">
    <citation type="submission" date="2016-11" db="EMBL/GenBank/DDBJ databases">
        <authorList>
            <person name="Varghese N."/>
            <person name="Submissions S."/>
        </authorList>
    </citation>
    <scope>NUCLEOTIDE SEQUENCE [LARGE SCALE GENOMIC DNA]</scope>
    <source>
        <strain evidence="4">DSM 12395</strain>
    </source>
</reference>
<evidence type="ECO:0000256" key="1">
    <source>
        <dbReference type="PROSITE-ProRule" id="PRU00703"/>
    </source>
</evidence>
<organism evidence="3 4">
    <name type="scientific">Desulforamulus putei DSM 12395</name>
    <dbReference type="NCBI Taxonomy" id="1121429"/>
    <lineage>
        <taxon>Bacteria</taxon>
        <taxon>Bacillati</taxon>
        <taxon>Bacillota</taxon>
        <taxon>Clostridia</taxon>
        <taxon>Eubacteriales</taxon>
        <taxon>Peptococcaceae</taxon>
        <taxon>Desulforamulus</taxon>
    </lineage>
</organism>
<dbReference type="STRING" id="1121429.SAMN02745133_02098"/>
<evidence type="ECO:0000313" key="4">
    <source>
        <dbReference type="Proteomes" id="UP000184148"/>
    </source>
</evidence>
<dbReference type="CDD" id="cd02205">
    <property type="entry name" value="CBS_pair_SF"/>
    <property type="match status" value="1"/>
</dbReference>
<dbReference type="InterPro" id="IPR046342">
    <property type="entry name" value="CBS_dom_sf"/>
</dbReference>
<dbReference type="Proteomes" id="UP000184148">
    <property type="component" value="Unassembled WGS sequence"/>
</dbReference>
<sequence length="184" mass="20648">MLTVNPGLRGGFNKGCDDWMPEQVEKKVKHIMVPIQDYATVFLENSLRDAMFVLKNTFFASCTAGSQAHRSVLVFDHHKRLVGTLSFRDIISSLKTQGEGPKHWEGAFTRLCLSQAAKKVKEVMRPVGEIRVNAEDSILDAIYLLMNEDLELIPVEEKGHIVGMVRAVEIFKEVSELVEANAFS</sequence>
<feature type="domain" description="CBS" evidence="2">
    <location>
        <begin position="32"/>
        <end position="102"/>
    </location>
</feature>
<protein>
    <submittedName>
        <fullName evidence="3">CBS domain-containing protein</fullName>
    </submittedName>
</protein>